<dbReference type="GO" id="GO:0000731">
    <property type="term" value="P:DNA synthesis involved in DNA repair"/>
    <property type="evidence" value="ECO:0007669"/>
    <property type="project" value="TreeGrafter"/>
</dbReference>
<feature type="domain" description="Endonuclease GajA/Old nuclease/RecF-like AAA" evidence="1">
    <location>
        <begin position="1"/>
        <end position="47"/>
    </location>
</feature>
<proteinExistence type="predicted"/>
<dbReference type="GO" id="GO:0005524">
    <property type="term" value="F:ATP binding"/>
    <property type="evidence" value="ECO:0007669"/>
    <property type="project" value="InterPro"/>
</dbReference>
<gene>
    <name evidence="3" type="ORF">GEAM_0964</name>
</gene>
<comment type="caution">
    <text evidence="3">The sequence shown here is derived from an EMBL/GenBank/DDBJ whole genome shotgun (WGS) entry which is preliminary data.</text>
</comment>
<evidence type="ECO:0000313" key="4">
    <source>
        <dbReference type="Proteomes" id="UP000028640"/>
    </source>
</evidence>
<dbReference type="PANTHER" id="PTHR32182:SF25">
    <property type="entry name" value="SLR1056 PROTEIN"/>
    <property type="match status" value="1"/>
</dbReference>
<dbReference type="OrthoDB" id="104167at2"/>
<organism evidence="3 4">
    <name type="scientific">Ewingella americana (strain ATCC 33852 / DSM 4580 / CCUG 14506 / JCM 5911 / LMG 7869 / NCTC 12157 / CDC 1468-78)</name>
    <dbReference type="NCBI Taxonomy" id="910964"/>
    <lineage>
        <taxon>Bacteria</taxon>
        <taxon>Pseudomonadati</taxon>
        <taxon>Pseudomonadota</taxon>
        <taxon>Gammaproteobacteria</taxon>
        <taxon>Enterobacterales</taxon>
        <taxon>Yersiniaceae</taxon>
        <taxon>Ewingella</taxon>
    </lineage>
</organism>
<dbReference type="SUPFAM" id="SSF52540">
    <property type="entry name" value="P-loop containing nucleoside triphosphate hydrolases"/>
    <property type="match status" value="1"/>
</dbReference>
<name>A0A085GJX5_EWIA3</name>
<reference evidence="3 4" key="1">
    <citation type="submission" date="2014-05" db="EMBL/GenBank/DDBJ databases">
        <title>ATOL: Assembling a taxonomically balanced genome-scale reconstruction of the evolutionary history of the Enterobacteriaceae.</title>
        <authorList>
            <person name="Plunkett G.III."/>
            <person name="Neeno-Eckwall E.C."/>
            <person name="Glasner J.D."/>
            <person name="Perna N.T."/>
        </authorList>
    </citation>
    <scope>NUCLEOTIDE SEQUENCE [LARGE SCALE GENOMIC DNA]</scope>
    <source>
        <strain evidence="3 4">ATCC 33852</strain>
    </source>
</reference>
<dbReference type="PANTHER" id="PTHR32182">
    <property type="entry name" value="DNA REPLICATION AND REPAIR PROTEIN RECF"/>
    <property type="match status" value="1"/>
</dbReference>
<dbReference type="Proteomes" id="UP000028640">
    <property type="component" value="Unassembled WGS sequence"/>
</dbReference>
<dbReference type="GeneID" id="78379305"/>
<dbReference type="Pfam" id="PF13175">
    <property type="entry name" value="AAA_15"/>
    <property type="match status" value="1"/>
</dbReference>
<dbReference type="InterPro" id="IPR041685">
    <property type="entry name" value="AAA_GajA/Old/RecF-like"/>
</dbReference>
<evidence type="ECO:0000259" key="2">
    <source>
        <dbReference type="Pfam" id="PF13304"/>
    </source>
</evidence>
<evidence type="ECO:0000313" key="3">
    <source>
        <dbReference type="EMBL" id="KFC84020.1"/>
    </source>
</evidence>
<dbReference type="PIRSF" id="PIRSF029347">
    <property type="entry name" value="RecF"/>
    <property type="match status" value="1"/>
</dbReference>
<evidence type="ECO:0000259" key="1">
    <source>
        <dbReference type="Pfam" id="PF13175"/>
    </source>
</evidence>
<accession>A0A085GJX5</accession>
<protein>
    <submittedName>
        <fullName evidence="3">Putative RecF family protein</fullName>
    </submittedName>
</protein>
<dbReference type="InterPro" id="IPR003959">
    <property type="entry name" value="ATPase_AAA_core"/>
</dbReference>
<dbReference type="GO" id="GO:0016887">
    <property type="term" value="F:ATP hydrolysis activity"/>
    <property type="evidence" value="ECO:0007669"/>
    <property type="project" value="InterPro"/>
</dbReference>
<dbReference type="Pfam" id="PF13304">
    <property type="entry name" value="AAA_21"/>
    <property type="match status" value="1"/>
</dbReference>
<dbReference type="EMBL" id="JMPJ01000032">
    <property type="protein sequence ID" value="KFC84020.1"/>
    <property type="molecule type" value="Genomic_DNA"/>
</dbReference>
<dbReference type="STRING" id="910964.GEAM_0964"/>
<dbReference type="InterPro" id="IPR014555">
    <property type="entry name" value="RecF-like"/>
</dbReference>
<dbReference type="RefSeq" id="WP_034788986.1">
    <property type="nucleotide sequence ID" value="NZ_JMPJ01000032.1"/>
</dbReference>
<dbReference type="eggNOG" id="COG4637">
    <property type="taxonomic scope" value="Bacteria"/>
</dbReference>
<keyword evidence="4" id="KW-1185">Reference proteome</keyword>
<dbReference type="GO" id="GO:0006302">
    <property type="term" value="P:double-strand break repair"/>
    <property type="evidence" value="ECO:0007669"/>
    <property type="project" value="TreeGrafter"/>
</dbReference>
<dbReference type="InterPro" id="IPR027417">
    <property type="entry name" value="P-loop_NTPase"/>
</dbReference>
<sequence>MIRNIHIDNYRSAKNISLQLNQLNIIFGPNGCGKSNIYKAIHLLSGAASGQISSMLSEEGGIENTLWSGIHSPSAGPRRMRLACETDTFEYELQMGFPEKLPYPTHFGLDPIVKEEHIWLAGFNRRPSSQVLKRKNQAVFLSNIHGEKVTHAGSIYENESFFGQLGEPHLYPEVSQVRETIRNWRFYHEFDVSRRSGIRQPQVAFRSPILAGDGSNLAAAFQTIVEIGDIELLTEILDAAFPQCSFFCRNDNARFTLMMNREGLTRPLECSEMSDGTIRFLCLAVALLSPRPPAFIALNEPENSLHPQMLPALAKLISEASRYSQIWLTSHSPELASQISEHVTFQLYELSIAQGQTQVHQL</sequence>
<dbReference type="AlphaFoldDB" id="A0A085GJX5"/>
<dbReference type="Gene3D" id="3.40.50.300">
    <property type="entry name" value="P-loop containing nucleotide triphosphate hydrolases"/>
    <property type="match status" value="2"/>
</dbReference>
<feature type="domain" description="ATPase AAA-type core" evidence="2">
    <location>
        <begin position="184"/>
        <end position="336"/>
    </location>
</feature>